<accession>A0A914EDU4</accession>
<evidence type="ECO:0000313" key="2">
    <source>
        <dbReference type="WBParaSite" id="ACRNAN_scaffold7584.g25110.t1"/>
    </source>
</evidence>
<name>A0A914EDU4_9BILA</name>
<proteinExistence type="predicted"/>
<dbReference type="AlphaFoldDB" id="A0A914EDU4"/>
<sequence>MYFLDEVALDLLKNLINFCGQKLHSKKLIFSPIHECKNLKAFKDIILPFFKNLSYLLSQIFVDEIYIDLAPEELQFLVENFPLEEMSFIKDKNVHLYMKNGGLSYELSKDCLAKMVYGYQIGFRNSMEMDLSRISNEDFCEIFLKAFKETNNIEAMPKLINLDGSMKFTDKNFVKFLNNYTGITGRIEGLDELGWEHVLDEIGLEHVYELKRPDFWTLTIEFKLEKIWQGTKLVCEECSKLYTDKKSFAKDFGRSGTWYREDFPIRETISWREHKLREKDRKKSRYWRWDDGLYKWLHYRKDGILELKSFHDYEKMEEYVLKKASFKIFFDSEAYNRSQAKN</sequence>
<keyword evidence="1" id="KW-1185">Reference proteome</keyword>
<dbReference type="Proteomes" id="UP000887540">
    <property type="component" value="Unplaced"/>
</dbReference>
<evidence type="ECO:0000313" key="1">
    <source>
        <dbReference type="Proteomes" id="UP000887540"/>
    </source>
</evidence>
<reference evidence="2" key="1">
    <citation type="submission" date="2022-11" db="UniProtKB">
        <authorList>
            <consortium name="WormBaseParasite"/>
        </authorList>
    </citation>
    <scope>IDENTIFICATION</scope>
</reference>
<dbReference type="WBParaSite" id="ACRNAN_scaffold7584.g25110.t1">
    <property type="protein sequence ID" value="ACRNAN_scaffold7584.g25110.t1"/>
    <property type="gene ID" value="ACRNAN_scaffold7584.g25110"/>
</dbReference>
<organism evidence="1 2">
    <name type="scientific">Acrobeloides nanus</name>
    <dbReference type="NCBI Taxonomy" id="290746"/>
    <lineage>
        <taxon>Eukaryota</taxon>
        <taxon>Metazoa</taxon>
        <taxon>Ecdysozoa</taxon>
        <taxon>Nematoda</taxon>
        <taxon>Chromadorea</taxon>
        <taxon>Rhabditida</taxon>
        <taxon>Tylenchina</taxon>
        <taxon>Cephalobomorpha</taxon>
        <taxon>Cephaloboidea</taxon>
        <taxon>Cephalobidae</taxon>
        <taxon>Acrobeloides</taxon>
    </lineage>
</organism>
<protein>
    <submittedName>
        <fullName evidence="2">Uncharacterized protein</fullName>
    </submittedName>
</protein>